<sequence>MFLIDTNSLRSCSAQTTINQIENLIHLNNKDSINIVAYFPCLKLSTSFSSPSSLTYNIHSYDTQLFELSNILNFTVANLGLHEQHLSSDKIHINSKHQHLVQDGILNYFEQLTPVPPSLLLSPRLNRRCEAAVLEGLLLF</sequence>
<accession>A0A815BST6</accession>
<dbReference type="AlphaFoldDB" id="A0A815BST6"/>
<organism evidence="1 3">
    <name type="scientific">Adineta steineri</name>
    <dbReference type="NCBI Taxonomy" id="433720"/>
    <lineage>
        <taxon>Eukaryota</taxon>
        <taxon>Metazoa</taxon>
        <taxon>Spiralia</taxon>
        <taxon>Gnathifera</taxon>
        <taxon>Rotifera</taxon>
        <taxon>Eurotatoria</taxon>
        <taxon>Bdelloidea</taxon>
        <taxon>Adinetida</taxon>
        <taxon>Adinetidae</taxon>
        <taxon>Adineta</taxon>
    </lineage>
</organism>
<comment type="caution">
    <text evidence="1">The sequence shown here is derived from an EMBL/GenBank/DDBJ whole genome shotgun (WGS) entry which is preliminary data.</text>
</comment>
<dbReference type="Proteomes" id="UP000663868">
    <property type="component" value="Unassembled WGS sequence"/>
</dbReference>
<dbReference type="EMBL" id="CAJNOE010000570">
    <property type="protein sequence ID" value="CAF1274424.1"/>
    <property type="molecule type" value="Genomic_DNA"/>
</dbReference>
<dbReference type="Proteomes" id="UP000663860">
    <property type="component" value="Unassembled WGS sequence"/>
</dbReference>
<evidence type="ECO:0000313" key="1">
    <source>
        <dbReference type="EMBL" id="CAF1274424.1"/>
    </source>
</evidence>
<evidence type="ECO:0000313" key="2">
    <source>
        <dbReference type="EMBL" id="CAF4124071.1"/>
    </source>
</evidence>
<gene>
    <name evidence="1" type="ORF">IZO911_LOCUS32610</name>
    <name evidence="2" type="ORF">KXQ929_LOCUS35809</name>
</gene>
<protein>
    <submittedName>
        <fullName evidence="1">Uncharacterized protein</fullName>
    </submittedName>
</protein>
<dbReference type="EMBL" id="CAJOBB010005314">
    <property type="protein sequence ID" value="CAF4124071.1"/>
    <property type="molecule type" value="Genomic_DNA"/>
</dbReference>
<evidence type="ECO:0000313" key="3">
    <source>
        <dbReference type="Proteomes" id="UP000663860"/>
    </source>
</evidence>
<proteinExistence type="predicted"/>
<reference evidence="1" key="1">
    <citation type="submission" date="2021-02" db="EMBL/GenBank/DDBJ databases">
        <authorList>
            <person name="Nowell W R."/>
        </authorList>
    </citation>
    <scope>NUCLEOTIDE SEQUENCE</scope>
</reference>
<name>A0A815BST6_9BILA</name>